<protein>
    <submittedName>
        <fullName evidence="1">Uncharacterized hydrolase</fullName>
    </submittedName>
</protein>
<organism evidence="1 2">
    <name type="scientific">Cardiosporidium cionae</name>
    <dbReference type="NCBI Taxonomy" id="476202"/>
    <lineage>
        <taxon>Eukaryota</taxon>
        <taxon>Sar</taxon>
        <taxon>Alveolata</taxon>
        <taxon>Apicomplexa</taxon>
        <taxon>Aconoidasida</taxon>
        <taxon>Nephromycida</taxon>
        <taxon>Cardiosporidium</taxon>
    </lineage>
</organism>
<name>A0ABQ7JAW4_9APIC</name>
<dbReference type="InterPro" id="IPR041492">
    <property type="entry name" value="HAD_2"/>
</dbReference>
<dbReference type="PANTHER" id="PTHR43885:SF1">
    <property type="entry name" value="SUPERFAMILY HYDROLASE, PUTATIVE (AFU_ORTHOLOGUE AFUA_4G13290)-RELATED"/>
    <property type="match status" value="1"/>
</dbReference>
<dbReference type="InterPro" id="IPR036412">
    <property type="entry name" value="HAD-like_sf"/>
</dbReference>
<dbReference type="Gene3D" id="1.10.260.80">
    <property type="match status" value="1"/>
</dbReference>
<dbReference type="SFLD" id="SFLDG01129">
    <property type="entry name" value="C1.5:_HAD__Beta-PGM__Phosphata"/>
    <property type="match status" value="1"/>
</dbReference>
<reference evidence="1 2" key="1">
    <citation type="journal article" date="2020" name="bioRxiv">
        <title>Metabolic contributions of an alphaproteobacterial endosymbiont in the apicomplexan Cardiosporidium cionae.</title>
        <authorList>
            <person name="Hunter E.S."/>
            <person name="Paight C.J."/>
            <person name="Lane C.E."/>
        </authorList>
    </citation>
    <scope>NUCLEOTIDE SEQUENCE [LARGE SCALE GENOMIC DNA]</scope>
    <source>
        <strain evidence="1">ESH_2018</strain>
    </source>
</reference>
<evidence type="ECO:0000313" key="1">
    <source>
        <dbReference type="EMBL" id="KAF8821124.1"/>
    </source>
</evidence>
<keyword evidence="1" id="KW-0378">Hydrolase</keyword>
<dbReference type="NCBIfam" id="TIGR01549">
    <property type="entry name" value="HAD-SF-IA-v1"/>
    <property type="match status" value="1"/>
</dbReference>
<dbReference type="EMBL" id="JADAQX010000232">
    <property type="protein sequence ID" value="KAF8821124.1"/>
    <property type="molecule type" value="Genomic_DNA"/>
</dbReference>
<keyword evidence="2" id="KW-1185">Reference proteome</keyword>
<dbReference type="GO" id="GO:0016787">
    <property type="term" value="F:hydrolase activity"/>
    <property type="evidence" value="ECO:0007669"/>
    <property type="project" value="UniProtKB-KW"/>
</dbReference>
<sequence>MLTYFYLFSSHEMQAGTAKIFSRICAFSSAKLLKQHRLNGELFLCNSPFAHFSRRNYQSPTVSFAVATFNSVAKIMEMPPKFNATELKGLLFDMDGTLTISNQIDFERMRLRLDLEPGEDILETVKLRYGDCPNVYNAKMKIISEFEAECRSGMAIQPYAKKLLHFLRVQRPDIKTALISRNNRQEITYFLEKFGLTFDAIIGREDMEPVKPHPACVLDLSQRWEMSPSLMLFIGDDKYDVECGQRAGTWTCLFENSSNKTYLPMADFTVDSLYKFAQLMGLKEDLSVQ</sequence>
<evidence type="ECO:0000313" key="2">
    <source>
        <dbReference type="Proteomes" id="UP000823046"/>
    </source>
</evidence>
<gene>
    <name evidence="1" type="ORF">IE077_002440</name>
</gene>
<dbReference type="PANTHER" id="PTHR43885">
    <property type="entry name" value="HALOACID DEHALOGENASE-LIKE HYDROLASE"/>
    <property type="match status" value="1"/>
</dbReference>
<comment type="caution">
    <text evidence="1">The sequence shown here is derived from an EMBL/GenBank/DDBJ whole genome shotgun (WGS) entry which is preliminary data.</text>
</comment>
<dbReference type="Proteomes" id="UP000823046">
    <property type="component" value="Unassembled WGS sequence"/>
</dbReference>
<dbReference type="SFLD" id="SFLDS00003">
    <property type="entry name" value="Haloacid_Dehalogenase"/>
    <property type="match status" value="1"/>
</dbReference>
<dbReference type="Pfam" id="PF13419">
    <property type="entry name" value="HAD_2"/>
    <property type="match status" value="1"/>
</dbReference>
<proteinExistence type="predicted"/>
<dbReference type="InterPro" id="IPR023214">
    <property type="entry name" value="HAD_sf"/>
</dbReference>
<dbReference type="Gene3D" id="3.40.50.1000">
    <property type="entry name" value="HAD superfamily/HAD-like"/>
    <property type="match status" value="1"/>
</dbReference>
<dbReference type="InterPro" id="IPR006439">
    <property type="entry name" value="HAD-SF_hydro_IA"/>
</dbReference>
<dbReference type="SUPFAM" id="SSF56784">
    <property type="entry name" value="HAD-like"/>
    <property type="match status" value="1"/>
</dbReference>
<accession>A0ABQ7JAW4</accession>